<dbReference type="AlphaFoldDB" id="A0A915EW43"/>
<keyword evidence="1" id="KW-1185">Reference proteome</keyword>
<evidence type="ECO:0000313" key="2">
    <source>
        <dbReference type="WBParaSite" id="maker-E.canG7_contigs_8584-snap-gene-1.29-mRNA-1"/>
    </source>
</evidence>
<evidence type="ECO:0000313" key="1">
    <source>
        <dbReference type="Proteomes" id="UP000887562"/>
    </source>
</evidence>
<accession>A0A915EW43</accession>
<organism evidence="1 2">
    <name type="scientific">Echinococcus canadensis</name>
    <dbReference type="NCBI Taxonomy" id="519352"/>
    <lineage>
        <taxon>Eukaryota</taxon>
        <taxon>Metazoa</taxon>
        <taxon>Spiralia</taxon>
        <taxon>Lophotrochozoa</taxon>
        <taxon>Platyhelminthes</taxon>
        <taxon>Cestoda</taxon>
        <taxon>Eucestoda</taxon>
        <taxon>Cyclophyllidea</taxon>
        <taxon>Taeniidae</taxon>
        <taxon>Echinococcus</taxon>
        <taxon>Echinococcus canadensis group</taxon>
    </lineage>
</organism>
<dbReference type="Proteomes" id="UP000887562">
    <property type="component" value="Unplaced"/>
</dbReference>
<dbReference type="WBParaSite" id="maker-E.canG7_contigs_8584-snap-gene-1.29-mRNA-1">
    <property type="protein sequence ID" value="maker-E.canG7_contigs_8584-snap-gene-1.29-mRNA-1"/>
    <property type="gene ID" value="EcG7_02557"/>
</dbReference>
<sequence>MRKDTFSVVTVSQELPSRNGFLLQTGDWTNATSTRGRNTLTASQVPVVQHGYENSKLQLCKNSTVVRVTDRFDFDGPLGSLAIEEDGTDIAKSLTIIKQAQVSMWGHCACDYIHSDDSSFSSDPPYFVGEENSV</sequence>
<protein>
    <submittedName>
        <fullName evidence="2">Uncharacterized protein</fullName>
    </submittedName>
</protein>
<proteinExistence type="predicted"/>
<reference evidence="2" key="1">
    <citation type="submission" date="2022-11" db="UniProtKB">
        <authorList>
            <consortium name="WormBaseParasite"/>
        </authorList>
    </citation>
    <scope>IDENTIFICATION</scope>
</reference>
<name>A0A915EW43_9CEST</name>